<feature type="domain" description="DNA-directed RNA polymerase RpoA/D/Rpb3-type" evidence="11">
    <location>
        <begin position="20"/>
        <end position="228"/>
    </location>
</feature>
<evidence type="ECO:0000313" key="12">
    <source>
        <dbReference type="EMBL" id="KKR04895.1"/>
    </source>
</evidence>
<keyword evidence="5" id="KW-0808">Transferase</keyword>
<dbReference type="GO" id="GO:0006351">
    <property type="term" value="P:DNA-templated transcription"/>
    <property type="evidence" value="ECO:0007669"/>
    <property type="project" value="InterPro"/>
</dbReference>
<dbReference type="SUPFAM" id="SSF55257">
    <property type="entry name" value="RBP11-like subunits of RNA polymerase"/>
    <property type="match status" value="1"/>
</dbReference>
<dbReference type="Gene3D" id="2.170.120.12">
    <property type="entry name" value="DNA-directed RNA polymerase, insert domain"/>
    <property type="match status" value="1"/>
</dbReference>
<comment type="similarity">
    <text evidence="1">Belongs to the RNA polymerase alpha chain family.</text>
</comment>
<name>A0A0G0Q395_9BACT</name>
<evidence type="ECO:0000256" key="6">
    <source>
        <dbReference type="ARBA" id="ARBA00022695"/>
    </source>
</evidence>
<evidence type="ECO:0000259" key="11">
    <source>
        <dbReference type="SMART" id="SM00662"/>
    </source>
</evidence>
<dbReference type="FunFam" id="2.170.120.12:FF:000001">
    <property type="entry name" value="DNA-directed RNA polymerase subunit alpha"/>
    <property type="match status" value="1"/>
</dbReference>
<reference evidence="12 13" key="1">
    <citation type="journal article" date="2015" name="Nature">
        <title>rRNA introns, odd ribosomes, and small enigmatic genomes across a large radiation of phyla.</title>
        <authorList>
            <person name="Brown C.T."/>
            <person name="Hug L.A."/>
            <person name="Thomas B.C."/>
            <person name="Sharon I."/>
            <person name="Castelle C.J."/>
            <person name="Singh A."/>
            <person name="Wilkins M.J."/>
            <person name="Williams K.H."/>
            <person name="Banfield J.F."/>
        </authorList>
    </citation>
    <scope>NUCLEOTIDE SEQUENCE [LARGE SCALE GENOMIC DNA]</scope>
</reference>
<evidence type="ECO:0000256" key="4">
    <source>
        <dbReference type="ARBA" id="ARBA00022478"/>
    </source>
</evidence>
<dbReference type="Pfam" id="PF01193">
    <property type="entry name" value="RNA_pol_L"/>
    <property type="match status" value="1"/>
</dbReference>
<dbReference type="SUPFAM" id="SSF56553">
    <property type="entry name" value="Insert subdomain of RNA polymerase alpha subunit"/>
    <property type="match status" value="1"/>
</dbReference>
<comment type="catalytic activity">
    <reaction evidence="10">
        <text>RNA(n) + a ribonucleoside 5'-triphosphate = RNA(n+1) + diphosphate</text>
        <dbReference type="Rhea" id="RHEA:21248"/>
        <dbReference type="Rhea" id="RHEA-COMP:14527"/>
        <dbReference type="Rhea" id="RHEA-COMP:17342"/>
        <dbReference type="ChEBI" id="CHEBI:33019"/>
        <dbReference type="ChEBI" id="CHEBI:61557"/>
        <dbReference type="ChEBI" id="CHEBI:140395"/>
        <dbReference type="EC" id="2.7.7.6"/>
    </reaction>
</comment>
<dbReference type="GO" id="GO:0003677">
    <property type="term" value="F:DNA binding"/>
    <property type="evidence" value="ECO:0007669"/>
    <property type="project" value="InterPro"/>
</dbReference>
<dbReference type="GO" id="GO:0000428">
    <property type="term" value="C:DNA-directed RNA polymerase complex"/>
    <property type="evidence" value="ECO:0007669"/>
    <property type="project" value="UniProtKB-KW"/>
</dbReference>
<dbReference type="GO" id="GO:0046983">
    <property type="term" value="F:protein dimerization activity"/>
    <property type="evidence" value="ECO:0007669"/>
    <property type="project" value="InterPro"/>
</dbReference>
<evidence type="ECO:0000256" key="2">
    <source>
        <dbReference type="ARBA" id="ARBA00012418"/>
    </source>
</evidence>
<evidence type="ECO:0000256" key="5">
    <source>
        <dbReference type="ARBA" id="ARBA00022679"/>
    </source>
</evidence>
<organism evidence="12 13">
    <name type="scientific">Candidatus Uhrbacteria bacterium GW2011_GWF2_39_13</name>
    <dbReference type="NCBI Taxonomy" id="1618995"/>
    <lineage>
        <taxon>Bacteria</taxon>
        <taxon>Candidatus Uhriibacteriota</taxon>
    </lineage>
</organism>
<dbReference type="GO" id="GO:0003899">
    <property type="term" value="F:DNA-directed RNA polymerase activity"/>
    <property type="evidence" value="ECO:0007669"/>
    <property type="project" value="UniProtKB-EC"/>
</dbReference>
<evidence type="ECO:0000256" key="7">
    <source>
        <dbReference type="ARBA" id="ARBA00023163"/>
    </source>
</evidence>
<keyword evidence="7" id="KW-0804">Transcription</keyword>
<dbReference type="EC" id="2.7.7.6" evidence="2"/>
<dbReference type="SMART" id="SM00662">
    <property type="entry name" value="RPOLD"/>
    <property type="match status" value="1"/>
</dbReference>
<dbReference type="CDD" id="cd06928">
    <property type="entry name" value="RNAP_alpha_NTD"/>
    <property type="match status" value="1"/>
</dbReference>
<evidence type="ECO:0000256" key="10">
    <source>
        <dbReference type="ARBA" id="ARBA00048552"/>
    </source>
</evidence>
<dbReference type="InterPro" id="IPR011263">
    <property type="entry name" value="DNA-dir_RNA_pol_RpoA/D/Rpb3"/>
</dbReference>
<comment type="caution">
    <text evidence="12">The sequence shown here is derived from an EMBL/GenBank/DDBJ whole genome shotgun (WGS) entry which is preliminary data.</text>
</comment>
<keyword evidence="6" id="KW-0548">Nucleotidyltransferase</keyword>
<proteinExistence type="inferred from homology"/>
<dbReference type="Proteomes" id="UP000033935">
    <property type="component" value="Unassembled WGS sequence"/>
</dbReference>
<evidence type="ECO:0000256" key="3">
    <source>
        <dbReference type="ARBA" id="ARBA00015972"/>
    </source>
</evidence>
<dbReference type="InterPro" id="IPR011773">
    <property type="entry name" value="DNA-dir_RpoA"/>
</dbReference>
<accession>A0A0G0Q395</accession>
<dbReference type="NCBIfam" id="NF003519">
    <property type="entry name" value="PRK05182.2-5"/>
    <property type="match status" value="1"/>
</dbReference>
<dbReference type="GO" id="GO:0005737">
    <property type="term" value="C:cytoplasm"/>
    <property type="evidence" value="ECO:0007669"/>
    <property type="project" value="UniProtKB-ARBA"/>
</dbReference>
<gene>
    <name evidence="12" type="ORF">UT30_C0002G0012</name>
</gene>
<dbReference type="Pfam" id="PF01000">
    <property type="entry name" value="RNA_pol_A_bac"/>
    <property type="match status" value="1"/>
</dbReference>
<evidence type="ECO:0000256" key="8">
    <source>
        <dbReference type="ARBA" id="ARBA00032524"/>
    </source>
</evidence>
<evidence type="ECO:0000256" key="9">
    <source>
        <dbReference type="ARBA" id="ARBA00033070"/>
    </source>
</evidence>
<sequence>MENILLPSRIQYQDAERLNEGILTVEPCFHGYGTTLGNALRRVLLSSLPGAAVTAVKIKGVNHEFQSVKGIKEDALEIILNLKSLRMKCFSDEPVKLHLSFNGSKVVTAADITPNADVEIINSDLVIATVTDDKANLEMELTVRRGRGYSTSEERVDENRELGTIAIDALFSPVRNVGYRVEDTRVGEITNYDKLIMNIETDGSISPKEAVQESAKILIDYFSILINNANPSSLLESFETDQKTAF</sequence>
<evidence type="ECO:0000256" key="1">
    <source>
        <dbReference type="ARBA" id="ARBA00007123"/>
    </source>
</evidence>
<dbReference type="NCBIfam" id="TIGR02027">
    <property type="entry name" value="rpoA"/>
    <property type="match status" value="1"/>
</dbReference>
<dbReference type="EMBL" id="LBWG01000002">
    <property type="protein sequence ID" value="KKR04895.1"/>
    <property type="molecule type" value="Genomic_DNA"/>
</dbReference>
<keyword evidence="4 12" id="KW-0240">DNA-directed RNA polymerase</keyword>
<dbReference type="Gene3D" id="3.30.1360.10">
    <property type="entry name" value="RNA polymerase, RBP11-like subunit"/>
    <property type="match status" value="1"/>
</dbReference>
<dbReference type="InterPro" id="IPR011262">
    <property type="entry name" value="DNA-dir_RNA_pol_insert"/>
</dbReference>
<dbReference type="AlphaFoldDB" id="A0A0G0Q395"/>
<dbReference type="PATRIC" id="fig|1618995.3.peg.110"/>
<dbReference type="InterPro" id="IPR036603">
    <property type="entry name" value="RBP11-like"/>
</dbReference>
<evidence type="ECO:0000313" key="13">
    <source>
        <dbReference type="Proteomes" id="UP000033935"/>
    </source>
</evidence>
<protein>
    <recommendedName>
        <fullName evidence="3">DNA-directed RNA polymerase subunit alpha</fullName>
        <ecNumber evidence="2">2.7.7.6</ecNumber>
    </recommendedName>
    <alternativeName>
        <fullName evidence="9">RNA polymerase subunit alpha</fullName>
    </alternativeName>
    <alternativeName>
        <fullName evidence="8">Transcriptase subunit alpha</fullName>
    </alternativeName>
</protein>
<dbReference type="InterPro" id="IPR036643">
    <property type="entry name" value="RNApol_insert_sf"/>
</dbReference>